<comment type="caution">
    <text evidence="1">The sequence shown here is derived from an EMBL/GenBank/DDBJ whole genome shotgun (WGS) entry which is preliminary data.</text>
</comment>
<gene>
    <name evidence="1" type="ORF">G6045_11310</name>
</gene>
<organism evidence="1 2">
    <name type="scientific">Streptomyces mesophilus</name>
    <dbReference type="NCBI Taxonomy" id="1775132"/>
    <lineage>
        <taxon>Bacteria</taxon>
        <taxon>Bacillati</taxon>
        <taxon>Actinomycetota</taxon>
        <taxon>Actinomycetes</taxon>
        <taxon>Kitasatosporales</taxon>
        <taxon>Streptomycetaceae</taxon>
        <taxon>Streptomyces</taxon>
    </lineage>
</organism>
<dbReference type="Proteomes" id="UP000481109">
    <property type="component" value="Unassembled WGS sequence"/>
</dbReference>
<evidence type="ECO:0008006" key="3">
    <source>
        <dbReference type="Google" id="ProtNLM"/>
    </source>
</evidence>
<dbReference type="AlphaFoldDB" id="A0A6G4XFD3"/>
<dbReference type="Gene3D" id="3.30.750.24">
    <property type="entry name" value="STAS domain"/>
    <property type="match status" value="1"/>
</dbReference>
<dbReference type="EMBL" id="JAAKZW010000030">
    <property type="protein sequence ID" value="NGO76249.1"/>
    <property type="molecule type" value="Genomic_DNA"/>
</dbReference>
<sequence>MDATSRTDSVPVKVDPDTSTVWLYGQATGARKALVTQHLAALLSEGRDDITVDLTGATGLSNALLDVFAAIACLMEPPRRLIVHAPASLGIAQRLSARLPKPDSPSLALRLTVLER</sequence>
<accession>A0A6G4XFD3</accession>
<proteinExistence type="predicted"/>
<dbReference type="RefSeq" id="WP_165331747.1">
    <property type="nucleotide sequence ID" value="NZ_JAAKZW010000030.1"/>
</dbReference>
<keyword evidence="2" id="KW-1185">Reference proteome</keyword>
<name>A0A6G4XFD3_9ACTN</name>
<protein>
    <recommendedName>
        <fullName evidence="3">STAS domain-containing protein</fullName>
    </recommendedName>
</protein>
<reference evidence="1 2" key="1">
    <citation type="submission" date="2020-02" db="EMBL/GenBank/DDBJ databases">
        <title>Whole-genome analyses of novel actinobacteria.</title>
        <authorList>
            <person name="Sahin N."/>
            <person name="Tokatli A."/>
        </authorList>
    </citation>
    <scope>NUCLEOTIDE SEQUENCE [LARGE SCALE GENOMIC DNA]</scope>
    <source>
        <strain evidence="1 2">YC504</strain>
    </source>
</reference>
<evidence type="ECO:0000313" key="1">
    <source>
        <dbReference type="EMBL" id="NGO76249.1"/>
    </source>
</evidence>
<dbReference type="InterPro" id="IPR036513">
    <property type="entry name" value="STAS_dom_sf"/>
</dbReference>
<evidence type="ECO:0000313" key="2">
    <source>
        <dbReference type="Proteomes" id="UP000481109"/>
    </source>
</evidence>